<dbReference type="VEuPathDB" id="FungiDB:CAWG_02064"/>
<feature type="region of interest" description="Disordered" evidence="2">
    <location>
        <begin position="665"/>
        <end position="686"/>
    </location>
</feature>
<feature type="compositionally biased region" description="Acidic residues" evidence="2">
    <location>
        <begin position="487"/>
        <end position="496"/>
    </location>
</feature>
<feature type="compositionally biased region" description="Polar residues" evidence="2">
    <location>
        <begin position="54"/>
        <end position="65"/>
    </location>
</feature>
<dbReference type="InterPro" id="IPR000504">
    <property type="entry name" value="RRM_dom"/>
</dbReference>
<dbReference type="OrthoDB" id="4083013at2759"/>
<feature type="region of interest" description="Disordered" evidence="2">
    <location>
        <begin position="740"/>
        <end position="774"/>
    </location>
</feature>
<evidence type="ECO:0000256" key="2">
    <source>
        <dbReference type="SAM" id="MobiDB-lite"/>
    </source>
</evidence>
<feature type="domain" description="RRM" evidence="3">
    <location>
        <begin position="571"/>
        <end position="660"/>
    </location>
</feature>
<organism evidence="4 5">
    <name type="scientific">Candida albicans (strain WO-1)</name>
    <name type="common">Yeast</name>
    <dbReference type="NCBI Taxonomy" id="294748"/>
    <lineage>
        <taxon>Eukaryota</taxon>
        <taxon>Fungi</taxon>
        <taxon>Dikarya</taxon>
        <taxon>Ascomycota</taxon>
        <taxon>Saccharomycotina</taxon>
        <taxon>Pichiomycetes</taxon>
        <taxon>Debaryomycetaceae</taxon>
        <taxon>Candida/Lodderomyces clade</taxon>
        <taxon>Candida</taxon>
    </lineage>
</organism>
<feature type="compositionally biased region" description="Basic and acidic residues" evidence="2">
    <location>
        <begin position="66"/>
        <end position="81"/>
    </location>
</feature>
<evidence type="ECO:0000256" key="1">
    <source>
        <dbReference type="PROSITE-ProRule" id="PRU00176"/>
    </source>
</evidence>
<accession>C4YMI2</accession>
<feature type="compositionally biased region" description="Basic and acidic residues" evidence="2">
    <location>
        <begin position="30"/>
        <end position="52"/>
    </location>
</feature>
<dbReference type="PROSITE" id="PS50102">
    <property type="entry name" value="RRM"/>
    <property type="match status" value="1"/>
</dbReference>
<dbReference type="Gene3D" id="3.30.70.330">
    <property type="match status" value="1"/>
</dbReference>
<dbReference type="HOGENOM" id="CLU_018492_0_0_1"/>
<proteinExistence type="predicted"/>
<feature type="compositionally biased region" description="Low complexity" evidence="2">
    <location>
        <begin position="756"/>
        <end position="774"/>
    </location>
</feature>
<dbReference type="InterPro" id="IPR012677">
    <property type="entry name" value="Nucleotide-bd_a/b_plait_sf"/>
</dbReference>
<dbReference type="GO" id="GO:0003723">
    <property type="term" value="F:RNA binding"/>
    <property type="evidence" value="ECO:0007669"/>
    <property type="project" value="UniProtKB-UniRule"/>
</dbReference>
<dbReference type="InterPro" id="IPR035979">
    <property type="entry name" value="RBD_domain_sf"/>
</dbReference>
<gene>
    <name evidence="4" type="ORF">CAWG_02064</name>
</gene>
<evidence type="ECO:0000313" key="4">
    <source>
        <dbReference type="EMBL" id="EEQ43813.1"/>
    </source>
</evidence>
<feature type="region of interest" description="Disordered" evidence="2">
    <location>
        <begin position="1"/>
        <end position="81"/>
    </location>
</feature>
<feature type="compositionally biased region" description="Low complexity" evidence="2">
    <location>
        <begin position="1"/>
        <end position="29"/>
    </location>
</feature>
<feature type="region of interest" description="Disordered" evidence="2">
    <location>
        <begin position="481"/>
        <end position="515"/>
    </location>
</feature>
<dbReference type="AlphaFoldDB" id="C4YMI2"/>
<evidence type="ECO:0000259" key="3">
    <source>
        <dbReference type="PROSITE" id="PS50102"/>
    </source>
</evidence>
<reference evidence="4 5" key="1">
    <citation type="journal article" date="2009" name="Nature">
        <title>Evolution of pathogenicity and sexual reproduction in eight Candida genomes.</title>
        <authorList>
            <person name="Butler G."/>
            <person name="Rasmussen M.D."/>
            <person name="Lin M.F."/>
            <person name="Santos M.A."/>
            <person name="Sakthikumar S."/>
            <person name="Munro C.A."/>
            <person name="Rheinbay E."/>
            <person name="Grabherr M."/>
            <person name="Forche A."/>
            <person name="Reedy J.L."/>
            <person name="Agrafioti I."/>
            <person name="Arnaud M.B."/>
            <person name="Bates S."/>
            <person name="Brown A.J."/>
            <person name="Brunke S."/>
            <person name="Costanzo M.C."/>
            <person name="Fitzpatrick D.A."/>
            <person name="de Groot P.W."/>
            <person name="Harris D."/>
            <person name="Hoyer L.L."/>
            <person name="Hube B."/>
            <person name="Klis F.M."/>
            <person name="Kodira C."/>
            <person name="Lennard N."/>
            <person name="Logue M.E."/>
            <person name="Martin R."/>
            <person name="Neiman A.M."/>
            <person name="Nikolaou E."/>
            <person name="Quail M.A."/>
            <person name="Quinn J."/>
            <person name="Santos M.C."/>
            <person name="Schmitzberger F.F."/>
            <person name="Sherlock G."/>
            <person name="Shah P."/>
            <person name="Silverstein K.A."/>
            <person name="Skrzypek M.S."/>
            <person name="Soll D."/>
            <person name="Staggs R."/>
            <person name="Stansfield I."/>
            <person name="Stumpf M.P."/>
            <person name="Sudbery P.E."/>
            <person name="Srikantha T."/>
            <person name="Zeng Q."/>
            <person name="Berman J."/>
            <person name="Berriman M."/>
            <person name="Heitman J."/>
            <person name="Gow N.A."/>
            <person name="Lorenz M.C."/>
            <person name="Birren B.W."/>
            <person name="Kellis M."/>
            <person name="Cuomo C.A."/>
        </authorList>
    </citation>
    <scope>NUCLEOTIDE SEQUENCE [LARGE SCALE GENOMIC DNA]</scope>
    <source>
        <strain evidence="4 5">WO-1</strain>
    </source>
</reference>
<feature type="compositionally biased region" description="Low complexity" evidence="2">
    <location>
        <begin position="347"/>
        <end position="356"/>
    </location>
</feature>
<sequence>MKTSSSSSLSISRSSNLESPSMSSISSKISNEDSKNKPETETESKVETKGNKLGDQSITETSDQSAKQEQEGQGRSQNEPKQELIQSLNKYVFNTQCGNGQTFNNFPIIVRIPINDKQGRQEIENFVSGCSGISAVYHHQEKKEIDKAVEFFNIGFTTKKELDDLIYKLYQEQIVYELDYSKFISHPGILFIKNLSSNLMFDNNYNHKEDRTEDDYDDDQEETETESITIVESTEPKHKLFEFLMDNSYFKSLQEVKIFNNDNNNISTIPLSSFAIVKFSNHLDVDILIKKYNKYVPNIFNNNTNIPLFLNKYLNRKERFVFPGAPNLANTTNNTTNSSGCSGGSNTGTTTTTNTTINPTRSMDNFNLIIVENLLNFLPRIKLNKEGFNGFINKFNSFGNLIDQIYFPLSDKGANLEEIKTLDFGFIKFKQLGSNNNNNGNTNIMENTLRILYYLNGLTWEEFNQLDVNNLPSFLQDAKFEQRELPSEEEENEENETNNTTTTTNDDDNDQGSNQGKLSITIAQHKHNHYLFAQSNSLYLSMGKDSSISISFPNPVFTINQFSRSLNYQETNIYVNNLPIVFNNDDCTWESFWSQFGIIKSAKIIKPQFYHEYEDDHKSGKIGFVFYKTFKMAIRAILMTNNKVVNVGHYNPIVIQSSFAIQKSNSNKDLKQQQQHNHHNNLSITNPNHMVVGSNNTVAATAAAVAAAATVANQSYYTYQPMLPYYYGYPATPYQFANVLPGPPPPPPPPHPHPLPGATAGSAGSANSVTGDNNRNTAMSAAAATAATTTAYSNYLIPARGYPYYYFKLGVDKSNKE</sequence>
<name>C4YMI2_CANAW</name>
<feature type="compositionally biased region" description="Pro residues" evidence="2">
    <location>
        <begin position="741"/>
        <end position="755"/>
    </location>
</feature>
<dbReference type="OMA" id="KPQFYHE"/>
<dbReference type="EMBL" id="CM000309">
    <property type="protein sequence ID" value="EEQ43813.1"/>
    <property type="molecule type" value="Genomic_DNA"/>
</dbReference>
<dbReference type="SUPFAM" id="SSF54928">
    <property type="entry name" value="RNA-binding domain, RBD"/>
    <property type="match status" value="1"/>
</dbReference>
<dbReference type="PaxDb" id="5476-C4YMI2"/>
<evidence type="ECO:0000313" key="5">
    <source>
        <dbReference type="Proteomes" id="UP000001429"/>
    </source>
</evidence>
<keyword evidence="1" id="KW-0694">RNA-binding</keyword>
<feature type="region of interest" description="Disordered" evidence="2">
    <location>
        <begin position="332"/>
        <end position="357"/>
    </location>
</feature>
<keyword evidence="5" id="KW-1185">Reference proteome</keyword>
<protein>
    <recommendedName>
        <fullName evidence="3">RRM domain-containing protein</fullName>
    </recommendedName>
</protein>
<dbReference type="Proteomes" id="UP000001429">
    <property type="component" value="Chromosome R"/>
</dbReference>